<comment type="pathway">
    <text evidence="6">tRNA modification; N(7)-methylguanine-tRNA biosynthesis.</text>
</comment>
<comment type="subcellular location">
    <subcellularLocation>
        <location evidence="1 6">Nucleus</location>
    </subcellularLocation>
</comment>
<dbReference type="OrthoDB" id="371245at2759"/>
<dbReference type="InterPro" id="IPR015943">
    <property type="entry name" value="WD40/YVTN_repeat-like_dom_sf"/>
</dbReference>
<gene>
    <name evidence="9 10" type="primary">wdr4.S</name>
    <name evidence="9" type="synonym">trm82</name>
    <name evidence="9" type="synonym">wdr4</name>
</gene>
<accession>A0A8J0UKP4</accession>
<dbReference type="FunFam" id="2.130.10.10:FF:002624">
    <property type="entry name" value="tRNA (guanine-N(7)-)-methyltransferase non-catalytic subunit wdr4"/>
    <property type="match status" value="1"/>
</dbReference>
<dbReference type="GO" id="GO:0106004">
    <property type="term" value="P:tRNA (guanine-N7)-methylation"/>
    <property type="evidence" value="ECO:0007669"/>
    <property type="project" value="UniProtKB-UniRule"/>
</dbReference>
<comment type="function">
    <text evidence="6">Required for the formation of N(7)-methylguanine at position 46 (m7G46) in tRNA. In the complex, it is required to stabilize and induce conformational changes of the catalytic subunit.</text>
</comment>
<keyword evidence="4 6" id="KW-0677">Repeat</keyword>
<reference evidence="9" key="2">
    <citation type="submission" date="2025-08" db="UniProtKB">
        <authorList>
            <consortium name="RefSeq"/>
        </authorList>
    </citation>
    <scope>IDENTIFICATION</scope>
    <source>
        <strain evidence="9">J_2021</strain>
        <tissue evidence="9">Erythrocytes</tissue>
    </source>
</reference>
<dbReference type="AlphaFoldDB" id="A0A8J0UKP4"/>
<reference evidence="8" key="1">
    <citation type="submission" date="2024-06" db="UniProtKB">
        <authorList>
            <consortium name="RefSeq"/>
        </authorList>
    </citation>
    <scope>NUCLEOTIDE SEQUENCE [LARGE SCALE GENOMIC DNA]</scope>
    <source>
        <strain evidence="8">J_2021</strain>
    </source>
</reference>
<keyword evidence="8" id="KW-1185">Reference proteome</keyword>
<dbReference type="InterPro" id="IPR028884">
    <property type="entry name" value="Trm82"/>
</dbReference>
<sequence length="432" mass="47804">MTRCLVTTSNVTVTRRETQTREWCRTGKEMLRVGPGSLAITGGSRLLGHRVGIDCCPFHLDCSLLEKQSAAPGSVVPFPRQEGSADPHVSDKILAAAFSPSGEYFALTDDNKRLVLFRTKPVWEKISVRWVSRRCTALTFSPCGNHILVADKSGDVFSFSVPRALEQGRLELGHLSMLLDVTISLDGKHIITCDRDEKIRVSCWGAPHVIMSFCLGHTEFVSQLLPLPGQEKLLLSGSGDGTLRLWEYESGKEVHSVTLRSLAHELEDQENKRFAVSRISCCSCNGIQLAVLCEGVPGIFLFSVSPEPRLTFTQYIALTHTPIDLDFDGSAFLWVLSGVGEEPLLKYKELDGQWQSVSNDEELTRLTGIIQENWGDLEGAGAPESRFVGLYKAVFDNMATYLQKKELRLESEKRKAADGQVVLASKVQKTES</sequence>
<evidence type="ECO:0000256" key="3">
    <source>
        <dbReference type="ARBA" id="ARBA00022694"/>
    </source>
</evidence>
<evidence type="ECO:0000313" key="9">
    <source>
        <dbReference type="RefSeq" id="XP_018103548.1"/>
    </source>
</evidence>
<dbReference type="PANTHER" id="PTHR16288">
    <property type="entry name" value="WD40 REPEAT PROTEIN 4"/>
    <property type="match status" value="1"/>
</dbReference>
<evidence type="ECO:0000256" key="6">
    <source>
        <dbReference type="HAMAP-Rule" id="MF_03056"/>
    </source>
</evidence>
<keyword evidence="5 6" id="KW-0539">Nucleus</keyword>
<dbReference type="Xenbase" id="XB-GENE-6253924">
    <property type="gene designation" value="wdr4.S"/>
</dbReference>
<evidence type="ECO:0000256" key="7">
    <source>
        <dbReference type="PROSITE-ProRule" id="PRU00221"/>
    </source>
</evidence>
<dbReference type="PROSITE" id="PS50082">
    <property type="entry name" value="WD_REPEATS_2"/>
    <property type="match status" value="1"/>
</dbReference>
<evidence type="ECO:0000256" key="2">
    <source>
        <dbReference type="ARBA" id="ARBA00022574"/>
    </source>
</evidence>
<dbReference type="InterPro" id="IPR001680">
    <property type="entry name" value="WD40_rpt"/>
</dbReference>
<dbReference type="HAMAP" id="MF_03056">
    <property type="entry name" value="TRM82"/>
    <property type="match status" value="1"/>
</dbReference>
<keyword evidence="2 6" id="KW-0853">WD repeat</keyword>
<dbReference type="GO" id="GO:0005634">
    <property type="term" value="C:nucleus"/>
    <property type="evidence" value="ECO:0000318"/>
    <property type="project" value="GO_Central"/>
</dbReference>
<protein>
    <submittedName>
        <fullName evidence="9">tRNA (Guanine-N(7)-)-methyltransferase non-catalytic subunit wdr4 isoform X1</fullName>
    </submittedName>
</protein>
<dbReference type="GO" id="GO:0005829">
    <property type="term" value="C:cytosol"/>
    <property type="evidence" value="ECO:0000318"/>
    <property type="project" value="GO_Central"/>
</dbReference>
<dbReference type="Gene3D" id="2.130.10.10">
    <property type="entry name" value="YVTN repeat-like/Quinoprotein amine dehydrogenase"/>
    <property type="match status" value="1"/>
</dbReference>
<dbReference type="SUPFAM" id="SSF50978">
    <property type="entry name" value="WD40 repeat-like"/>
    <property type="match status" value="1"/>
</dbReference>
<dbReference type="PROSITE" id="PS50294">
    <property type="entry name" value="WD_REPEATS_REGION"/>
    <property type="match status" value="1"/>
</dbReference>
<dbReference type="RefSeq" id="XP_018103548.1">
    <property type="nucleotide sequence ID" value="XM_018248059.2"/>
</dbReference>
<dbReference type="PANTHER" id="PTHR16288:SF0">
    <property type="entry name" value="TRNA (GUANINE-N(7)-)-METHYLTRANSFERASE NON-CATALYTIC SUBUNIT WDR4"/>
    <property type="match status" value="1"/>
</dbReference>
<proteinExistence type="inferred from homology"/>
<dbReference type="GO" id="GO:0006400">
    <property type="term" value="P:tRNA modification"/>
    <property type="evidence" value="ECO:0000318"/>
    <property type="project" value="GO_Central"/>
</dbReference>
<evidence type="ECO:0000256" key="5">
    <source>
        <dbReference type="ARBA" id="ARBA00023242"/>
    </source>
</evidence>
<evidence type="ECO:0000256" key="1">
    <source>
        <dbReference type="ARBA" id="ARBA00004123"/>
    </source>
</evidence>
<comment type="similarity">
    <text evidence="6">Belongs to the WD repeat TRM82 family.</text>
</comment>
<dbReference type="AGR" id="Xenbase:XB-GENE-6253924"/>
<evidence type="ECO:0000313" key="10">
    <source>
        <dbReference type="Xenbase" id="XB-GENE-6253924"/>
    </source>
</evidence>
<dbReference type="UniPathway" id="UPA00989"/>
<organism evidence="8 9">
    <name type="scientific">Xenopus laevis</name>
    <name type="common">African clawed frog</name>
    <dbReference type="NCBI Taxonomy" id="8355"/>
    <lineage>
        <taxon>Eukaryota</taxon>
        <taxon>Metazoa</taxon>
        <taxon>Chordata</taxon>
        <taxon>Craniata</taxon>
        <taxon>Vertebrata</taxon>
        <taxon>Euteleostomi</taxon>
        <taxon>Amphibia</taxon>
        <taxon>Batrachia</taxon>
        <taxon>Anura</taxon>
        <taxon>Pipoidea</taxon>
        <taxon>Pipidae</taxon>
        <taxon>Xenopodinae</taxon>
        <taxon>Xenopus</taxon>
        <taxon>Xenopus</taxon>
    </lineage>
</organism>
<feature type="repeat" description="WD" evidence="7">
    <location>
        <begin position="214"/>
        <end position="256"/>
    </location>
</feature>
<keyword evidence="3 6" id="KW-0819">tRNA processing</keyword>
<dbReference type="GO" id="GO:0043527">
    <property type="term" value="C:tRNA methyltransferase complex"/>
    <property type="evidence" value="ECO:0000318"/>
    <property type="project" value="GO_Central"/>
</dbReference>
<dbReference type="Proteomes" id="UP000186698">
    <property type="component" value="Chromosome 2S"/>
</dbReference>
<dbReference type="SMART" id="SM00320">
    <property type="entry name" value="WD40"/>
    <property type="match status" value="4"/>
</dbReference>
<dbReference type="Pfam" id="PF00400">
    <property type="entry name" value="WD40"/>
    <property type="match status" value="1"/>
</dbReference>
<evidence type="ECO:0000256" key="4">
    <source>
        <dbReference type="ARBA" id="ARBA00022737"/>
    </source>
</evidence>
<dbReference type="InterPro" id="IPR036322">
    <property type="entry name" value="WD40_repeat_dom_sf"/>
</dbReference>
<dbReference type="CTD" id="380200"/>
<name>A0A8J0UKP4_XENLA</name>
<evidence type="ECO:0000313" key="8">
    <source>
        <dbReference type="Proteomes" id="UP000186698"/>
    </source>
</evidence>
<dbReference type="GeneID" id="380200"/>